<name>A0ABT9PDF9_9ACTN</name>
<sequence>MTTTSTTDSPGAGTGTGTGTGAPATTCAGLTAAQVGRLLKTDVGEGVPDPRTATDGRRQLDGCTYSADGGVRLGYLVWQVAVAGDQDLVEQGLPPAGSGARSFSPETGRVSAGAVVTTGPVTTAQVNAVVRKRLVQVSATAATAALARSAATSAAATLIGD</sequence>
<protein>
    <submittedName>
        <fullName evidence="2">Uncharacterized protein</fullName>
    </submittedName>
</protein>
<proteinExistence type="predicted"/>
<feature type="compositionally biased region" description="Low complexity" evidence="1">
    <location>
        <begin position="1"/>
        <end position="11"/>
    </location>
</feature>
<reference evidence="2 3" key="1">
    <citation type="submission" date="2023-07" db="EMBL/GenBank/DDBJ databases">
        <title>Sequencing the genomes of 1000 actinobacteria strains.</title>
        <authorList>
            <person name="Klenk H.-P."/>
        </authorList>
    </citation>
    <scope>NUCLEOTIDE SEQUENCE [LARGE SCALE GENOMIC DNA]</scope>
    <source>
        <strain evidence="2 3">DSM 44388</strain>
    </source>
</reference>
<organism evidence="2 3">
    <name type="scientific">Kineosporia succinea</name>
    <dbReference type="NCBI Taxonomy" id="84632"/>
    <lineage>
        <taxon>Bacteria</taxon>
        <taxon>Bacillati</taxon>
        <taxon>Actinomycetota</taxon>
        <taxon>Actinomycetes</taxon>
        <taxon>Kineosporiales</taxon>
        <taxon>Kineosporiaceae</taxon>
        <taxon>Kineosporia</taxon>
    </lineage>
</organism>
<feature type="region of interest" description="Disordered" evidence="1">
    <location>
        <begin position="1"/>
        <end position="23"/>
    </location>
</feature>
<evidence type="ECO:0000256" key="1">
    <source>
        <dbReference type="SAM" id="MobiDB-lite"/>
    </source>
</evidence>
<evidence type="ECO:0000313" key="3">
    <source>
        <dbReference type="Proteomes" id="UP001235712"/>
    </source>
</evidence>
<dbReference type="EMBL" id="JAUSQZ010000001">
    <property type="protein sequence ID" value="MDP9830522.1"/>
    <property type="molecule type" value="Genomic_DNA"/>
</dbReference>
<dbReference type="Proteomes" id="UP001235712">
    <property type="component" value="Unassembled WGS sequence"/>
</dbReference>
<keyword evidence="3" id="KW-1185">Reference proteome</keyword>
<gene>
    <name evidence="2" type="ORF">J2S57_006271</name>
</gene>
<evidence type="ECO:0000313" key="2">
    <source>
        <dbReference type="EMBL" id="MDP9830522.1"/>
    </source>
</evidence>
<accession>A0ABT9PDF9</accession>
<comment type="caution">
    <text evidence="2">The sequence shown here is derived from an EMBL/GenBank/DDBJ whole genome shotgun (WGS) entry which is preliminary data.</text>
</comment>